<sequence>MSEHREEFLLEIEAKLFGLTVKELHRVCEYCKIAGKDSEDIKNKTRRALVKHTVKFCEREEFLEREDEGMSVLLELNDTLEALREHPAETDDAGAAPLFSSPAAEEAEEETVRSAQPVSGRQHGDCTRVLPPPETPVTHEVTQDEGAQNRGRNSISNNCWPSNGFRKDFRINGHVAKLNATGHRWVSELADFNITLKYRPGKINTDADFLSRTPVSMDSYMSQCTEQCSPEVLSAIFSSVETQKQHEMDWISAITCSPHVQDFAADNQPDIKVTQQELLQAQSQDPAISHVLQLKASGVKPDRRITVTVVSPAYSPEEDRLQDQAVSVLCARLENSKILENLREHLLYLPEPAKNYICHLISCHTVLFGDKLSQTTVLQYDTDVGDHRLIKHAYHINPVKRAIVQKEYLLEIGFAVPGSSPRSPPLLLVPKSGQTPRFCSDYRKVNTGTKRGYYHGFCKNFASVVVPLMPFQSICLDR</sequence>
<name>A0AAJ8BEU5_LATCA</name>
<accession>A0AAJ8BEU5</accession>
<reference evidence="3" key="1">
    <citation type="submission" date="2025-08" db="UniProtKB">
        <authorList>
            <consortium name="RefSeq"/>
        </authorList>
    </citation>
    <scope>IDENTIFICATION</scope>
    <source>
        <tissue evidence="3">Brain</tissue>
    </source>
</reference>
<dbReference type="AlphaFoldDB" id="A0AAJ8BEU5"/>
<protein>
    <submittedName>
        <fullName evidence="3">Uncharacterized protein LOC108876246</fullName>
    </submittedName>
</protein>
<evidence type="ECO:0000313" key="2">
    <source>
        <dbReference type="Proteomes" id="UP000694890"/>
    </source>
</evidence>
<dbReference type="InterPro" id="IPR043502">
    <property type="entry name" value="DNA/RNA_pol_sf"/>
</dbReference>
<dbReference type="KEGG" id="lcf:108876246"/>
<gene>
    <name evidence="3" type="primary">LOC108876246</name>
</gene>
<dbReference type="GeneID" id="108876246"/>
<evidence type="ECO:0000313" key="3">
    <source>
        <dbReference type="RefSeq" id="XP_050931730.1"/>
    </source>
</evidence>
<dbReference type="Gene3D" id="3.10.10.10">
    <property type="entry name" value="HIV Type 1 Reverse Transcriptase, subunit A, domain 1"/>
    <property type="match status" value="1"/>
</dbReference>
<dbReference type="SUPFAM" id="SSF56672">
    <property type="entry name" value="DNA/RNA polymerases"/>
    <property type="match status" value="1"/>
</dbReference>
<feature type="region of interest" description="Disordered" evidence="1">
    <location>
        <begin position="103"/>
        <end position="155"/>
    </location>
</feature>
<dbReference type="Proteomes" id="UP000694890">
    <property type="component" value="Linkage group LG15"/>
</dbReference>
<proteinExistence type="predicted"/>
<dbReference type="RefSeq" id="XP_050931730.1">
    <property type="nucleotide sequence ID" value="XM_051075773.1"/>
</dbReference>
<evidence type="ECO:0000256" key="1">
    <source>
        <dbReference type="SAM" id="MobiDB-lite"/>
    </source>
</evidence>
<organism evidence="2 3">
    <name type="scientific">Lates calcarifer</name>
    <name type="common">Barramundi</name>
    <name type="synonym">Holocentrus calcarifer</name>
    <dbReference type="NCBI Taxonomy" id="8187"/>
    <lineage>
        <taxon>Eukaryota</taxon>
        <taxon>Metazoa</taxon>
        <taxon>Chordata</taxon>
        <taxon>Craniata</taxon>
        <taxon>Vertebrata</taxon>
        <taxon>Euteleostomi</taxon>
        <taxon>Actinopterygii</taxon>
        <taxon>Neopterygii</taxon>
        <taxon>Teleostei</taxon>
        <taxon>Neoteleostei</taxon>
        <taxon>Acanthomorphata</taxon>
        <taxon>Carangaria</taxon>
        <taxon>Carangaria incertae sedis</taxon>
        <taxon>Centropomidae</taxon>
        <taxon>Lates</taxon>
    </lineage>
</organism>